<proteinExistence type="predicted"/>
<feature type="chain" id="PRO_5024327110" evidence="1">
    <location>
        <begin position="30"/>
        <end position="249"/>
    </location>
</feature>
<name>A0A5M6IW77_9PROT</name>
<reference evidence="2 3" key="1">
    <citation type="submission" date="2019-09" db="EMBL/GenBank/DDBJ databases">
        <title>Genome sequence of Rhodovastum atsumiense, a diverse member of the Acetobacteraceae family of non-sulfur purple photosynthetic bacteria.</title>
        <authorList>
            <person name="Meyer T."/>
            <person name="Kyndt J."/>
        </authorList>
    </citation>
    <scope>NUCLEOTIDE SEQUENCE [LARGE SCALE GENOMIC DNA]</scope>
    <source>
        <strain evidence="2 3">DSM 21279</strain>
    </source>
</reference>
<sequence>MPLLLSRLPGLLRRCILAILVLGSAPALAADAVLLASTAPGYLPGMAIAAADRLALPEGASVTLLFRSGQMLRLRGPFEGALEQVQPQVGKASVPALAQLFRLRGVDASVIGGTRATGGVDMATPPQDVAVDPQRPAVYCLGPSDAVWIRRPVPEGASYVLRRHVGGRRLVFPAGADRIEWPADLPIEDGDRFELLVDGAVRVSFSFRMLPPRHGSVAAWVAAGVLAGCHEQFDAALRRLAREAVPQAE</sequence>
<organism evidence="2 3">
    <name type="scientific">Rhodovastum atsumiense</name>
    <dbReference type="NCBI Taxonomy" id="504468"/>
    <lineage>
        <taxon>Bacteria</taxon>
        <taxon>Pseudomonadati</taxon>
        <taxon>Pseudomonadota</taxon>
        <taxon>Alphaproteobacteria</taxon>
        <taxon>Acetobacterales</taxon>
        <taxon>Acetobacteraceae</taxon>
        <taxon>Rhodovastum</taxon>
    </lineage>
</organism>
<dbReference type="RefSeq" id="WP_150040893.1">
    <property type="nucleotide sequence ID" value="NZ_OW485601.1"/>
</dbReference>
<dbReference type="EMBL" id="VWPK01000015">
    <property type="protein sequence ID" value="KAA5612077.1"/>
    <property type="molecule type" value="Genomic_DNA"/>
</dbReference>
<comment type="caution">
    <text evidence="2">The sequence shown here is derived from an EMBL/GenBank/DDBJ whole genome shotgun (WGS) entry which is preliminary data.</text>
</comment>
<keyword evidence="1" id="KW-0732">Signal</keyword>
<evidence type="ECO:0000313" key="3">
    <source>
        <dbReference type="Proteomes" id="UP000325255"/>
    </source>
</evidence>
<evidence type="ECO:0000313" key="2">
    <source>
        <dbReference type="EMBL" id="KAA5612077.1"/>
    </source>
</evidence>
<gene>
    <name evidence="2" type="ORF">F1189_11510</name>
</gene>
<protein>
    <submittedName>
        <fullName evidence="2">Uncharacterized protein</fullName>
    </submittedName>
</protein>
<keyword evidence="3" id="KW-1185">Reference proteome</keyword>
<evidence type="ECO:0000256" key="1">
    <source>
        <dbReference type="SAM" id="SignalP"/>
    </source>
</evidence>
<dbReference type="OrthoDB" id="7298463at2"/>
<dbReference type="AlphaFoldDB" id="A0A5M6IW77"/>
<dbReference type="Proteomes" id="UP000325255">
    <property type="component" value="Unassembled WGS sequence"/>
</dbReference>
<feature type="signal peptide" evidence="1">
    <location>
        <begin position="1"/>
        <end position="29"/>
    </location>
</feature>
<accession>A0A5M6IW77</accession>